<organism evidence="3 4">
    <name type="scientific">Hemibagrus wyckioides</name>
    <dbReference type="NCBI Taxonomy" id="337641"/>
    <lineage>
        <taxon>Eukaryota</taxon>
        <taxon>Metazoa</taxon>
        <taxon>Chordata</taxon>
        <taxon>Craniata</taxon>
        <taxon>Vertebrata</taxon>
        <taxon>Euteleostomi</taxon>
        <taxon>Actinopterygii</taxon>
        <taxon>Neopterygii</taxon>
        <taxon>Teleostei</taxon>
        <taxon>Ostariophysi</taxon>
        <taxon>Siluriformes</taxon>
        <taxon>Bagridae</taxon>
        <taxon>Hemibagrus</taxon>
    </lineage>
</organism>
<comment type="caution">
    <text evidence="3">The sequence shown here is derived from an EMBL/GenBank/DDBJ whole genome shotgun (WGS) entry which is preliminary data.</text>
</comment>
<evidence type="ECO:0000256" key="1">
    <source>
        <dbReference type="SAM" id="MobiDB-lite"/>
    </source>
</evidence>
<dbReference type="Proteomes" id="UP000824219">
    <property type="component" value="Linkage Group LG20"/>
</dbReference>
<evidence type="ECO:0000313" key="3">
    <source>
        <dbReference type="EMBL" id="KAG7319950.1"/>
    </source>
</evidence>
<keyword evidence="2" id="KW-0732">Signal</keyword>
<proteinExistence type="predicted"/>
<name>A0A9D3NFB3_9TELE</name>
<gene>
    <name evidence="3" type="ORF">KOW79_017093</name>
</gene>
<feature type="region of interest" description="Disordered" evidence="1">
    <location>
        <begin position="65"/>
        <end position="97"/>
    </location>
</feature>
<evidence type="ECO:0000313" key="4">
    <source>
        <dbReference type="Proteomes" id="UP000824219"/>
    </source>
</evidence>
<dbReference type="EMBL" id="JAHKSW010000020">
    <property type="protein sequence ID" value="KAG7319950.1"/>
    <property type="molecule type" value="Genomic_DNA"/>
</dbReference>
<dbReference type="AlphaFoldDB" id="A0A9D3NFB3"/>
<accession>A0A9D3NFB3</accession>
<evidence type="ECO:0008006" key="5">
    <source>
        <dbReference type="Google" id="ProtNLM"/>
    </source>
</evidence>
<feature type="chain" id="PRO_5039732761" description="Secreted protein" evidence="2">
    <location>
        <begin position="21"/>
        <end position="97"/>
    </location>
</feature>
<feature type="signal peptide" evidence="2">
    <location>
        <begin position="1"/>
        <end position="20"/>
    </location>
</feature>
<evidence type="ECO:0000256" key="2">
    <source>
        <dbReference type="SAM" id="SignalP"/>
    </source>
</evidence>
<feature type="compositionally biased region" description="Basic and acidic residues" evidence="1">
    <location>
        <begin position="86"/>
        <end position="97"/>
    </location>
</feature>
<protein>
    <recommendedName>
        <fullName evidence="5">Secreted protein</fullName>
    </recommendedName>
</protein>
<keyword evidence="4" id="KW-1185">Reference proteome</keyword>
<reference evidence="3 4" key="1">
    <citation type="submission" date="2021-06" db="EMBL/GenBank/DDBJ databases">
        <title>Chromosome-level genome assembly of the red-tail catfish (Hemibagrus wyckioides).</title>
        <authorList>
            <person name="Shao F."/>
        </authorList>
    </citation>
    <scope>NUCLEOTIDE SEQUENCE [LARGE SCALE GENOMIC DNA]</scope>
    <source>
        <strain evidence="3">EC202008001</strain>
        <tissue evidence="3">Blood</tissue>
    </source>
</reference>
<sequence>MWELKYLVVIAFAAQPLVLCSLPHGRDDELHTCPRDTSLSSSESGSESTLELFITRERGAVQMAERVQKGSRLQTAPPNSDAARLMMDDAKPENYAP</sequence>